<dbReference type="SMART" id="SM00382">
    <property type="entry name" value="AAA"/>
    <property type="match status" value="1"/>
</dbReference>
<evidence type="ECO:0000256" key="6">
    <source>
        <dbReference type="ARBA" id="ARBA00023136"/>
    </source>
</evidence>
<reference evidence="8 9" key="1">
    <citation type="submission" date="2019-09" db="EMBL/GenBank/DDBJ databases">
        <title>Taxonomy of Antarctic Massilia spp.: description of Massilia rubra sp. nov., Massilia aquatica sp. nov., Massilia mucilaginosa sp. nov., Massilia frigida sp. nov. isolated from streams, lakes and regoliths.</title>
        <authorList>
            <person name="Holochova P."/>
            <person name="Sedlacek I."/>
            <person name="Kralova S."/>
            <person name="Maslanova I."/>
            <person name="Busse H.-J."/>
            <person name="Stankova E."/>
            <person name="Vrbovska V."/>
            <person name="Kovarovic V."/>
            <person name="Bartak M."/>
            <person name="Svec P."/>
            <person name="Pantucek R."/>
        </authorList>
    </citation>
    <scope>NUCLEOTIDE SEQUENCE [LARGE SCALE GENOMIC DNA]</scope>
    <source>
        <strain evidence="8 9">CCM 8692</strain>
    </source>
</reference>
<comment type="caution">
    <text evidence="8">The sequence shown here is derived from an EMBL/GenBank/DDBJ whole genome shotgun (WGS) entry which is preliminary data.</text>
</comment>
<keyword evidence="2" id="KW-1003">Cell membrane</keyword>
<proteinExistence type="predicted"/>
<dbReference type="Pfam" id="PF17912">
    <property type="entry name" value="OB_MalK"/>
    <property type="match status" value="1"/>
</dbReference>
<keyword evidence="6" id="KW-0472">Membrane</keyword>
<dbReference type="InterPro" id="IPR008995">
    <property type="entry name" value="Mo/tungstate-bd_C_term_dom"/>
</dbReference>
<dbReference type="PANTHER" id="PTHR43875">
    <property type="entry name" value="MALTODEXTRIN IMPORT ATP-BINDING PROTEIN MSMX"/>
    <property type="match status" value="1"/>
</dbReference>
<evidence type="ECO:0000259" key="7">
    <source>
        <dbReference type="PROSITE" id="PS50893"/>
    </source>
</evidence>
<dbReference type="PANTHER" id="PTHR43875:SF3">
    <property type="entry name" value="MALTOSE_MALTODEXTRIN IMPORT ATP-BINDING PROTEIN MALK"/>
    <property type="match status" value="1"/>
</dbReference>
<gene>
    <name evidence="8" type="primary">ugpC</name>
    <name evidence="8" type="ORF">F0185_25960</name>
</gene>
<name>A0ABX0LRG2_9BURK</name>
<dbReference type="Gene3D" id="3.40.50.300">
    <property type="entry name" value="P-loop containing nucleotide triphosphate hydrolases"/>
    <property type="match status" value="1"/>
</dbReference>
<keyword evidence="1" id="KW-0813">Transport</keyword>
<dbReference type="RefSeq" id="WP_167229472.1">
    <property type="nucleotide sequence ID" value="NZ_VUYU01000023.1"/>
</dbReference>
<dbReference type="GO" id="GO:0005524">
    <property type="term" value="F:ATP binding"/>
    <property type="evidence" value="ECO:0007669"/>
    <property type="project" value="UniProtKB-KW"/>
</dbReference>
<dbReference type="PROSITE" id="PS50893">
    <property type="entry name" value="ABC_TRANSPORTER_2"/>
    <property type="match status" value="1"/>
</dbReference>
<dbReference type="InterPro" id="IPR047641">
    <property type="entry name" value="ABC_transpr_MalK/UgpC-like"/>
</dbReference>
<accession>A0ABX0LRG2</accession>
<dbReference type="InterPro" id="IPR012340">
    <property type="entry name" value="NA-bd_OB-fold"/>
</dbReference>
<dbReference type="InterPro" id="IPR017871">
    <property type="entry name" value="ABC_transporter-like_CS"/>
</dbReference>
<dbReference type="Proteomes" id="UP000785613">
    <property type="component" value="Unassembled WGS sequence"/>
</dbReference>
<dbReference type="PROSITE" id="PS00211">
    <property type="entry name" value="ABC_TRANSPORTER_1"/>
    <property type="match status" value="1"/>
</dbReference>
<dbReference type="CDD" id="cd03301">
    <property type="entry name" value="ABC_MalK_N"/>
    <property type="match status" value="1"/>
</dbReference>
<dbReference type="SUPFAM" id="SSF50331">
    <property type="entry name" value="MOP-like"/>
    <property type="match status" value="1"/>
</dbReference>
<dbReference type="InterPro" id="IPR003593">
    <property type="entry name" value="AAA+_ATPase"/>
</dbReference>
<evidence type="ECO:0000256" key="3">
    <source>
        <dbReference type="ARBA" id="ARBA00022519"/>
    </source>
</evidence>
<dbReference type="SUPFAM" id="SSF52540">
    <property type="entry name" value="P-loop containing nucleoside triphosphate hydrolases"/>
    <property type="match status" value="1"/>
</dbReference>
<dbReference type="InterPro" id="IPR040582">
    <property type="entry name" value="OB_MalK-like"/>
</dbReference>
<keyword evidence="9" id="KW-1185">Reference proteome</keyword>
<evidence type="ECO:0000256" key="1">
    <source>
        <dbReference type="ARBA" id="ARBA00022448"/>
    </source>
</evidence>
<sequence>MARVQLTGIRKSYGAQAVLHGIDLDIGDGEFIVFVGPSGCGKSTLLRAICGLEDIDGGDILIDGARVNDVPPAQRGLAMVFQSYALYPHMSVYENMAFALKLAGKRKSQIDEAVRKAAQTLQIEALLQRRPKELSGGQRQRVAIGRAIVRQPAVFLFDEPLSNLDASLRVQMRIELARLHRTLATTMIYVTHDQVEAMTLADRIVVLRAGRVEQVGAPLELYHRPDNLFVAGFLGAPPMNFLRGEIRQWNAGQAVVALAGGAQLMVCVAEKMAPGAHVTLGMRPEHIAPHVADGIPATVFAVERLGEGSYLYATVVGSAEQVVVRADPDANWEVGQYLLLGAPLARIHVFGENGRRCPPAGEPRTGELAPACA</sequence>
<dbReference type="InterPro" id="IPR003439">
    <property type="entry name" value="ABC_transporter-like_ATP-bd"/>
</dbReference>
<dbReference type="EMBL" id="VUYU01000023">
    <property type="protein sequence ID" value="NHZ37017.1"/>
    <property type="molecule type" value="Genomic_DNA"/>
</dbReference>
<dbReference type="InterPro" id="IPR015855">
    <property type="entry name" value="ABC_transpr_MalK-like"/>
</dbReference>
<organism evidence="8 9">
    <name type="scientific">Massilia rubra</name>
    <dbReference type="NCBI Taxonomy" id="2607910"/>
    <lineage>
        <taxon>Bacteria</taxon>
        <taxon>Pseudomonadati</taxon>
        <taxon>Pseudomonadota</taxon>
        <taxon>Betaproteobacteria</taxon>
        <taxon>Burkholderiales</taxon>
        <taxon>Oxalobacteraceae</taxon>
        <taxon>Telluria group</taxon>
        <taxon>Massilia</taxon>
    </lineage>
</organism>
<feature type="domain" description="ABC transporter" evidence="7">
    <location>
        <begin position="4"/>
        <end position="234"/>
    </location>
</feature>
<keyword evidence="5 8" id="KW-0067">ATP-binding</keyword>
<evidence type="ECO:0000256" key="5">
    <source>
        <dbReference type="ARBA" id="ARBA00022840"/>
    </source>
</evidence>
<keyword evidence="4" id="KW-0547">Nucleotide-binding</keyword>
<dbReference type="InterPro" id="IPR027417">
    <property type="entry name" value="P-loop_NTPase"/>
</dbReference>
<evidence type="ECO:0000313" key="8">
    <source>
        <dbReference type="EMBL" id="NHZ37017.1"/>
    </source>
</evidence>
<protein>
    <submittedName>
        <fullName evidence="8">Sn-glycerol-3-phosphate ABC transporter ATP-binding protein UgpC</fullName>
    </submittedName>
</protein>
<dbReference type="Gene3D" id="2.40.50.140">
    <property type="entry name" value="Nucleic acid-binding proteins"/>
    <property type="match status" value="1"/>
</dbReference>
<evidence type="ECO:0000256" key="2">
    <source>
        <dbReference type="ARBA" id="ARBA00022475"/>
    </source>
</evidence>
<dbReference type="Gene3D" id="2.40.50.100">
    <property type="match status" value="1"/>
</dbReference>
<keyword evidence="3" id="KW-0997">Cell inner membrane</keyword>
<evidence type="ECO:0000256" key="4">
    <source>
        <dbReference type="ARBA" id="ARBA00022741"/>
    </source>
</evidence>
<dbReference type="Pfam" id="PF00005">
    <property type="entry name" value="ABC_tran"/>
    <property type="match status" value="1"/>
</dbReference>
<evidence type="ECO:0000313" key="9">
    <source>
        <dbReference type="Proteomes" id="UP000785613"/>
    </source>
</evidence>
<dbReference type="NCBIfam" id="NF008653">
    <property type="entry name" value="PRK11650.1"/>
    <property type="match status" value="1"/>
</dbReference>